<evidence type="ECO:0000256" key="6">
    <source>
        <dbReference type="SAM" id="SignalP"/>
    </source>
</evidence>
<evidence type="ECO:0000256" key="4">
    <source>
        <dbReference type="ARBA" id="ARBA00022825"/>
    </source>
</evidence>
<dbReference type="InterPro" id="IPR050131">
    <property type="entry name" value="Peptidase_S8_subtilisin-like"/>
</dbReference>
<keyword evidence="3 5" id="KW-0378">Hydrolase</keyword>
<dbReference type="PANTHER" id="PTHR43806">
    <property type="entry name" value="PEPTIDASE S8"/>
    <property type="match status" value="1"/>
</dbReference>
<dbReference type="Gene3D" id="3.40.50.200">
    <property type="entry name" value="Peptidase S8/S53 domain"/>
    <property type="match status" value="1"/>
</dbReference>
<dbReference type="InterPro" id="IPR010259">
    <property type="entry name" value="S8pro/Inhibitor_I9"/>
</dbReference>
<keyword evidence="4 5" id="KW-0720">Serine protease</keyword>
<dbReference type="EMBL" id="JAAAIM010000796">
    <property type="protein sequence ID" value="KAG0284242.1"/>
    <property type="molecule type" value="Genomic_DNA"/>
</dbReference>
<dbReference type="PRINTS" id="PR00723">
    <property type="entry name" value="SUBTILISIN"/>
</dbReference>
<dbReference type="CDD" id="cd04077">
    <property type="entry name" value="Peptidases_S8_PCSK9_ProteinaseK_like"/>
    <property type="match status" value="1"/>
</dbReference>
<feature type="domain" description="Peptidase S8/S53" evidence="7">
    <location>
        <begin position="149"/>
        <end position="357"/>
    </location>
</feature>
<dbReference type="PROSITE" id="PS00136">
    <property type="entry name" value="SUBTILASE_ASP"/>
    <property type="match status" value="1"/>
</dbReference>
<evidence type="ECO:0000256" key="3">
    <source>
        <dbReference type="ARBA" id="ARBA00022801"/>
    </source>
</evidence>
<organism evidence="9 10">
    <name type="scientific">Linnemannia gamsii</name>
    <dbReference type="NCBI Taxonomy" id="64522"/>
    <lineage>
        <taxon>Eukaryota</taxon>
        <taxon>Fungi</taxon>
        <taxon>Fungi incertae sedis</taxon>
        <taxon>Mucoromycota</taxon>
        <taxon>Mortierellomycotina</taxon>
        <taxon>Mortierellomycetes</taxon>
        <taxon>Mortierellales</taxon>
        <taxon>Mortierellaceae</taxon>
        <taxon>Linnemannia</taxon>
    </lineage>
</organism>
<gene>
    <name evidence="9" type="ORF">BGZ96_011371</name>
</gene>
<sequence>MKCTFVILALLAAVQAAPLIAPAANQRTIPDSYIVVLNQDVHANSANATATAFKTKFDALAKNHNSRNGGPTPTIHREFSSALSGFHATLDAVTLKAIQADPDVKYIEQDSVVTAYASQPNPPATWGMVRISQHVRDLSRPYYYNDLAGAGVTAYIIDTGILVTHQEFGDRATFGANFVSGAPNTDESGHGTHLAGIIGSNTYGIAKKVKLVGVKILDADGSGSTSGVVAGMDWVAQKAVAGKTVVNMSLGGGKSQAIDDAAGRLYAKNAPLFVAAGGSAGDACTGSPSGAANAFTVGATDSNDAVSPGSSIGPCVKIFAPGVGIKSTWIGSNTATRIVSGSSMSTAFTTGAAALFAAQSGLNTAQAVFDKLLLECTPKVVKGNLGGANNCLLYNGGL</sequence>
<evidence type="ECO:0000313" key="9">
    <source>
        <dbReference type="EMBL" id="KAG0284242.1"/>
    </source>
</evidence>
<dbReference type="InterPro" id="IPR036852">
    <property type="entry name" value="Peptidase_S8/S53_dom_sf"/>
</dbReference>
<comment type="caution">
    <text evidence="9">The sequence shown here is derived from an EMBL/GenBank/DDBJ whole genome shotgun (WGS) entry which is preliminary data.</text>
</comment>
<feature type="active site" description="Charge relay system" evidence="5">
    <location>
        <position position="343"/>
    </location>
</feature>
<dbReference type="PANTHER" id="PTHR43806:SF11">
    <property type="entry name" value="CEREVISIN-RELATED"/>
    <property type="match status" value="1"/>
</dbReference>
<dbReference type="SUPFAM" id="SSF52743">
    <property type="entry name" value="Subtilisin-like"/>
    <property type="match status" value="1"/>
</dbReference>
<name>A0ABQ7JSB6_9FUNG</name>
<feature type="active site" description="Charge relay system" evidence="5">
    <location>
        <position position="190"/>
    </location>
</feature>
<comment type="similarity">
    <text evidence="1 5">Belongs to the peptidase S8 family.</text>
</comment>
<reference evidence="9 10" key="1">
    <citation type="journal article" date="2020" name="Fungal Divers.">
        <title>Resolving the Mortierellaceae phylogeny through synthesis of multi-gene phylogenetics and phylogenomics.</title>
        <authorList>
            <person name="Vandepol N."/>
            <person name="Liber J."/>
            <person name="Desiro A."/>
            <person name="Na H."/>
            <person name="Kennedy M."/>
            <person name="Barry K."/>
            <person name="Grigoriev I.V."/>
            <person name="Miller A.N."/>
            <person name="O'Donnell K."/>
            <person name="Stajich J.E."/>
            <person name="Bonito G."/>
        </authorList>
    </citation>
    <scope>NUCLEOTIDE SEQUENCE [LARGE SCALE GENOMIC DNA]</scope>
    <source>
        <strain evidence="9 10">AD045</strain>
    </source>
</reference>
<keyword evidence="10" id="KW-1185">Reference proteome</keyword>
<feature type="signal peptide" evidence="6">
    <location>
        <begin position="1"/>
        <end position="16"/>
    </location>
</feature>
<accession>A0ABQ7JSB6</accession>
<dbReference type="SUPFAM" id="SSF54897">
    <property type="entry name" value="Protease propeptides/inhibitors"/>
    <property type="match status" value="1"/>
</dbReference>
<evidence type="ECO:0000259" key="8">
    <source>
        <dbReference type="Pfam" id="PF05922"/>
    </source>
</evidence>
<protein>
    <submittedName>
        <fullName evidence="9">Uncharacterized protein</fullName>
    </submittedName>
</protein>
<keyword evidence="2 5" id="KW-0645">Protease</keyword>
<dbReference type="Gene3D" id="3.30.70.80">
    <property type="entry name" value="Peptidase S8 propeptide/proteinase inhibitor I9"/>
    <property type="match status" value="1"/>
</dbReference>
<proteinExistence type="inferred from homology"/>
<keyword evidence="6" id="KW-0732">Signal</keyword>
<evidence type="ECO:0000256" key="2">
    <source>
        <dbReference type="ARBA" id="ARBA00022670"/>
    </source>
</evidence>
<dbReference type="InterPro" id="IPR034193">
    <property type="entry name" value="PCSK9_ProteinaseK-like"/>
</dbReference>
<dbReference type="InterPro" id="IPR000209">
    <property type="entry name" value="Peptidase_S8/S53_dom"/>
</dbReference>
<evidence type="ECO:0000256" key="5">
    <source>
        <dbReference type="PROSITE-ProRule" id="PRU01240"/>
    </source>
</evidence>
<dbReference type="InterPro" id="IPR015500">
    <property type="entry name" value="Peptidase_S8_subtilisin-rel"/>
</dbReference>
<dbReference type="InterPro" id="IPR023827">
    <property type="entry name" value="Peptidase_S8_Asp-AS"/>
</dbReference>
<dbReference type="PROSITE" id="PS51892">
    <property type="entry name" value="SUBTILASE"/>
    <property type="match status" value="1"/>
</dbReference>
<dbReference type="Pfam" id="PF00082">
    <property type="entry name" value="Peptidase_S8"/>
    <property type="match status" value="1"/>
</dbReference>
<feature type="chain" id="PRO_5045316803" evidence="6">
    <location>
        <begin position="17"/>
        <end position="398"/>
    </location>
</feature>
<dbReference type="Pfam" id="PF05922">
    <property type="entry name" value="Inhibitor_I9"/>
    <property type="match status" value="1"/>
</dbReference>
<feature type="active site" description="Charge relay system" evidence="5">
    <location>
        <position position="158"/>
    </location>
</feature>
<evidence type="ECO:0000256" key="1">
    <source>
        <dbReference type="ARBA" id="ARBA00011073"/>
    </source>
</evidence>
<evidence type="ECO:0000313" key="10">
    <source>
        <dbReference type="Proteomes" id="UP001194696"/>
    </source>
</evidence>
<feature type="domain" description="Inhibitor I9" evidence="8">
    <location>
        <begin position="32"/>
        <end position="114"/>
    </location>
</feature>
<dbReference type="Proteomes" id="UP001194696">
    <property type="component" value="Unassembled WGS sequence"/>
</dbReference>
<evidence type="ECO:0000259" key="7">
    <source>
        <dbReference type="Pfam" id="PF00082"/>
    </source>
</evidence>
<dbReference type="InterPro" id="IPR037045">
    <property type="entry name" value="S8pro/Inhibitor_I9_sf"/>
</dbReference>